<comment type="caution">
    <text evidence="4">The sequence shown here is derived from an EMBL/GenBank/DDBJ whole genome shotgun (WGS) entry which is preliminary data.</text>
</comment>
<evidence type="ECO:0000256" key="1">
    <source>
        <dbReference type="ARBA" id="ARBA00008231"/>
    </source>
</evidence>
<dbReference type="Gene3D" id="3.30.2180.10">
    <property type="entry name" value="ATP12-like"/>
    <property type="match status" value="1"/>
</dbReference>
<dbReference type="InterPro" id="IPR023335">
    <property type="entry name" value="ATP12_ortho_dom_sf"/>
</dbReference>
<dbReference type="InterPro" id="IPR011419">
    <property type="entry name" value="ATP12_ATP_synth-F1-assembly"/>
</dbReference>
<sequence>MAKRFYTEVTLDNDADGHFIRLDGRALKTPGKRALRVPSAPIAAQIKAEWDAVPPATDGNIDPTVMPVTRLANVASENVSERRDSLIAEARTYAGTDLLSYRAPDPADYVARQAAAWNPWLDWAVTRGVILQTTDAIRAIDQDPTSLDAVANYATPLCDFSLTLFVHLIAVTGSSVLAMAVMEGELHPGDAFDLSRIDEIYRAEIWGVDEDDEAVRVALRTETVTLGNLARHLG</sequence>
<proteinExistence type="inferred from homology"/>
<dbReference type="Pfam" id="PF07542">
    <property type="entry name" value="ATP12"/>
    <property type="match status" value="1"/>
</dbReference>
<dbReference type="InterPro" id="IPR042272">
    <property type="entry name" value="ATP12_ATP_synth-F1-assembly_N"/>
</dbReference>
<evidence type="ECO:0000256" key="2">
    <source>
        <dbReference type="ARBA" id="ARBA00022946"/>
    </source>
</evidence>
<dbReference type="AlphaFoldDB" id="A0A8J3CQJ7"/>
<dbReference type="SUPFAM" id="SSF160909">
    <property type="entry name" value="ATP12-like"/>
    <property type="match status" value="1"/>
</dbReference>
<gene>
    <name evidence="4" type="ORF">GCM10009069_16970</name>
</gene>
<organism evidence="4 5">
    <name type="scientific">Algimonas arctica</name>
    <dbReference type="NCBI Taxonomy" id="1479486"/>
    <lineage>
        <taxon>Bacteria</taxon>
        <taxon>Pseudomonadati</taxon>
        <taxon>Pseudomonadota</taxon>
        <taxon>Alphaproteobacteria</taxon>
        <taxon>Maricaulales</taxon>
        <taxon>Robiginitomaculaceae</taxon>
        <taxon>Algimonas</taxon>
    </lineage>
</organism>
<dbReference type="PANTHER" id="PTHR21013">
    <property type="entry name" value="ATP SYNTHASE MITOCHONDRIAL F1 COMPLEX ASSEMBLY FACTOR 2/ATP12 PROTEIN, MITOCHONDRIAL PRECURSOR"/>
    <property type="match status" value="1"/>
</dbReference>
<reference evidence="4" key="2">
    <citation type="submission" date="2020-09" db="EMBL/GenBank/DDBJ databases">
        <authorList>
            <person name="Sun Q."/>
            <person name="Kim S."/>
        </authorList>
    </citation>
    <scope>NUCLEOTIDE SEQUENCE</scope>
    <source>
        <strain evidence="4">KCTC 32513</strain>
    </source>
</reference>
<dbReference type="GO" id="GO:0043461">
    <property type="term" value="P:proton-transporting ATP synthase complex assembly"/>
    <property type="evidence" value="ECO:0007669"/>
    <property type="project" value="InterPro"/>
</dbReference>
<dbReference type="RefSeq" id="WP_189497410.1">
    <property type="nucleotide sequence ID" value="NZ_BMZH01000006.1"/>
</dbReference>
<comment type="similarity">
    <text evidence="1">Belongs to the ATP12 family.</text>
</comment>
<dbReference type="Proteomes" id="UP000634004">
    <property type="component" value="Unassembled WGS sequence"/>
</dbReference>
<protein>
    <submittedName>
        <fullName evidence="4">ATPase</fullName>
    </submittedName>
</protein>
<evidence type="ECO:0000256" key="3">
    <source>
        <dbReference type="ARBA" id="ARBA00023186"/>
    </source>
</evidence>
<keyword evidence="5" id="KW-1185">Reference proteome</keyword>
<dbReference type="Gene3D" id="1.10.3580.10">
    <property type="entry name" value="ATP12 ATPase"/>
    <property type="match status" value="1"/>
</dbReference>
<keyword evidence="2" id="KW-0809">Transit peptide</keyword>
<accession>A0A8J3CQJ7</accession>
<keyword evidence="3" id="KW-0143">Chaperone</keyword>
<evidence type="ECO:0000313" key="5">
    <source>
        <dbReference type="Proteomes" id="UP000634004"/>
    </source>
</evidence>
<name>A0A8J3CQJ7_9PROT</name>
<evidence type="ECO:0000313" key="4">
    <source>
        <dbReference type="EMBL" id="GHA94619.1"/>
    </source>
</evidence>
<dbReference type="PANTHER" id="PTHR21013:SF10">
    <property type="entry name" value="ATP SYNTHASE MITOCHONDRIAL F1 COMPLEX ASSEMBLY FACTOR 2"/>
    <property type="match status" value="1"/>
</dbReference>
<reference evidence="4" key="1">
    <citation type="journal article" date="2014" name="Int. J. Syst. Evol. Microbiol.">
        <title>Complete genome sequence of Corynebacterium casei LMG S-19264T (=DSM 44701T), isolated from a smear-ripened cheese.</title>
        <authorList>
            <consortium name="US DOE Joint Genome Institute (JGI-PGF)"/>
            <person name="Walter F."/>
            <person name="Albersmeier A."/>
            <person name="Kalinowski J."/>
            <person name="Ruckert C."/>
        </authorList>
    </citation>
    <scope>NUCLEOTIDE SEQUENCE</scope>
    <source>
        <strain evidence="4">KCTC 32513</strain>
    </source>
</reference>
<dbReference type="EMBL" id="BMZH01000006">
    <property type="protein sequence ID" value="GHA94619.1"/>
    <property type="molecule type" value="Genomic_DNA"/>
</dbReference>